<accession>A0A4C1V172</accession>
<keyword evidence="2" id="KW-0812">Transmembrane</keyword>
<dbReference type="InterPro" id="IPR001888">
    <property type="entry name" value="Transposase_1"/>
</dbReference>
<organism evidence="3 4">
    <name type="scientific">Eumeta variegata</name>
    <name type="common">Bagworm moth</name>
    <name type="synonym">Eumeta japonica</name>
    <dbReference type="NCBI Taxonomy" id="151549"/>
    <lineage>
        <taxon>Eukaryota</taxon>
        <taxon>Metazoa</taxon>
        <taxon>Ecdysozoa</taxon>
        <taxon>Arthropoda</taxon>
        <taxon>Hexapoda</taxon>
        <taxon>Insecta</taxon>
        <taxon>Pterygota</taxon>
        <taxon>Neoptera</taxon>
        <taxon>Endopterygota</taxon>
        <taxon>Lepidoptera</taxon>
        <taxon>Glossata</taxon>
        <taxon>Ditrysia</taxon>
        <taxon>Tineoidea</taxon>
        <taxon>Psychidae</taxon>
        <taxon>Oiketicinae</taxon>
        <taxon>Eumeta</taxon>
    </lineage>
</organism>
<evidence type="ECO:0000256" key="2">
    <source>
        <dbReference type="SAM" id="Phobius"/>
    </source>
</evidence>
<dbReference type="EMBL" id="BGZK01000251">
    <property type="protein sequence ID" value="GBP31814.1"/>
    <property type="molecule type" value="Genomic_DNA"/>
</dbReference>
<evidence type="ECO:0000313" key="3">
    <source>
        <dbReference type="EMBL" id="GBP31814.1"/>
    </source>
</evidence>
<dbReference type="OrthoDB" id="6423999at2759"/>
<dbReference type="Gene3D" id="3.30.420.10">
    <property type="entry name" value="Ribonuclease H-like superfamily/Ribonuclease H"/>
    <property type="match status" value="1"/>
</dbReference>
<keyword evidence="2" id="KW-1133">Transmembrane helix</keyword>
<reference evidence="3 4" key="1">
    <citation type="journal article" date="2019" name="Commun. Biol.">
        <title>The bagworm genome reveals a unique fibroin gene that provides high tensile strength.</title>
        <authorList>
            <person name="Kono N."/>
            <person name="Nakamura H."/>
            <person name="Ohtoshi R."/>
            <person name="Tomita M."/>
            <person name="Numata K."/>
            <person name="Arakawa K."/>
        </authorList>
    </citation>
    <scope>NUCLEOTIDE SEQUENCE [LARGE SCALE GENOMIC DNA]</scope>
</reference>
<feature type="region of interest" description="Disordered" evidence="1">
    <location>
        <begin position="1"/>
        <end position="20"/>
    </location>
</feature>
<dbReference type="Gene3D" id="1.10.10.10">
    <property type="entry name" value="Winged helix-like DNA-binding domain superfamily/Winged helix DNA-binding domain"/>
    <property type="match status" value="1"/>
</dbReference>
<name>A0A4C1V172_EUMVA</name>
<gene>
    <name evidence="3" type="ORF">EVAR_81580_1</name>
</gene>
<evidence type="ECO:0000313" key="4">
    <source>
        <dbReference type="Proteomes" id="UP000299102"/>
    </source>
</evidence>
<feature type="region of interest" description="Disordered" evidence="1">
    <location>
        <begin position="38"/>
        <end position="63"/>
    </location>
</feature>
<keyword evidence="2" id="KW-0472">Membrane</keyword>
<protein>
    <submittedName>
        <fullName evidence="3">Uncharacterized protein</fullName>
    </submittedName>
</protein>
<dbReference type="Pfam" id="PF01359">
    <property type="entry name" value="Transposase_1"/>
    <property type="match status" value="1"/>
</dbReference>
<keyword evidence="4" id="KW-1185">Reference proteome</keyword>
<dbReference type="GO" id="GO:0003676">
    <property type="term" value="F:nucleic acid binding"/>
    <property type="evidence" value="ECO:0007669"/>
    <property type="project" value="InterPro"/>
</dbReference>
<feature type="transmembrane region" description="Helical" evidence="2">
    <location>
        <begin position="79"/>
        <end position="102"/>
    </location>
</feature>
<feature type="compositionally biased region" description="Basic residues" evidence="1">
    <location>
        <begin position="42"/>
        <end position="63"/>
    </location>
</feature>
<dbReference type="Proteomes" id="UP000299102">
    <property type="component" value="Unassembled WGS sequence"/>
</dbReference>
<proteinExistence type="predicted"/>
<dbReference type="InterPro" id="IPR036388">
    <property type="entry name" value="WH-like_DNA-bd_sf"/>
</dbReference>
<dbReference type="AlphaFoldDB" id="A0A4C1V172"/>
<comment type="caution">
    <text evidence="3">The sequence shown here is derived from an EMBL/GenBank/DDBJ whole genome shotgun (WGS) entry which is preliminary data.</text>
</comment>
<evidence type="ECO:0000256" key="1">
    <source>
        <dbReference type="SAM" id="MobiDB-lite"/>
    </source>
</evidence>
<dbReference type="STRING" id="151549.A0A4C1V172"/>
<sequence length="329" mass="37422">MCPEAPDNAPSSSSHSRGYHHGEYPGSYSYDYEVGPYDGGVHGHHEHHDHHEHHHQPHHGHHVEYYHKHHDHGLAAKAFLWPLAGLALLGAAATLVTNPVLLQLGVVTGRKRRSVNYESSTAPATELLTDNWHSFGNLTETTGGSGKRRNTTYRNSKKKTYRRVKSLLTTTPKSSQVTLYVPPKSDDNFNHREVTSFLFATAPGRSKRRGRKEGERKQASFRCVRRLRSERGIIHYELLPPGKTINSDLYYQQLMILKQEVEKKRPELINRKVVVFHHEDKNGSGMPKIYKDAKLEEDTSQAQKELALTLEVTQQVISHRLKSLGIVYK</sequence>
<dbReference type="InterPro" id="IPR036397">
    <property type="entry name" value="RNaseH_sf"/>
</dbReference>